<dbReference type="RefSeq" id="WP_051790739.1">
    <property type="nucleotide sequence ID" value="NZ_JOKG01000007.1"/>
</dbReference>
<evidence type="ECO:0000256" key="1">
    <source>
        <dbReference type="SAM" id="SignalP"/>
    </source>
</evidence>
<evidence type="ECO:0000313" key="3">
    <source>
        <dbReference type="Proteomes" id="UP000028006"/>
    </source>
</evidence>
<dbReference type="Proteomes" id="UP000028006">
    <property type="component" value="Unassembled WGS sequence"/>
</dbReference>
<evidence type="ECO:0008006" key="4">
    <source>
        <dbReference type="Google" id="ProtNLM"/>
    </source>
</evidence>
<feature type="signal peptide" evidence="1">
    <location>
        <begin position="1"/>
        <end position="23"/>
    </location>
</feature>
<evidence type="ECO:0000313" key="2">
    <source>
        <dbReference type="EMBL" id="KEQ11438.1"/>
    </source>
</evidence>
<sequence length="285" mass="34439">MNTIKRVCCLFLLMMLPFLPSCSTTYVYDNLDWLVHWYVDDYVTLTPTQKQDFDRRFSQLQQWHKNSELQEYQLWLESIRDQLMNKELSRHDILVSVRSHRMKSLTFWQRLVSEAEPHLLQLLDQLSDQQQQELTENIRKQLLKRYDRREALGRKGWERDKVARMEKGLKPWVGKLGREQKKLLMNWAVELHNLDQQNREFRLDWLARLTELRALPLSQRRGKFAMLVVNPDHFRTTDHLQKLDENRELTDRVIAEVIALLSQRQNKMALAEIEQWLQRIKSTRS</sequence>
<accession>A0A081MZ15</accession>
<reference evidence="2 3" key="1">
    <citation type="submission" date="2014-06" db="EMBL/GenBank/DDBJ databases">
        <title>Whole Genome Sequences of Three Symbiotic Endozoicomonas Bacteria.</title>
        <authorList>
            <person name="Neave M.J."/>
            <person name="Apprill A."/>
            <person name="Voolstra C.R."/>
        </authorList>
    </citation>
    <scope>NUCLEOTIDE SEQUENCE [LARGE SCALE GENOMIC DNA]</scope>
    <source>
        <strain evidence="2 3">LMG 24815</strain>
    </source>
</reference>
<dbReference type="AlphaFoldDB" id="A0A081MZ15"/>
<comment type="caution">
    <text evidence="2">The sequence shown here is derived from an EMBL/GenBank/DDBJ whole genome shotgun (WGS) entry which is preliminary data.</text>
</comment>
<gene>
    <name evidence="2" type="ORF">GZ77_25380</name>
</gene>
<keyword evidence="1" id="KW-0732">Signal</keyword>
<name>A0A081MZ15_9GAMM</name>
<dbReference type="Pfam" id="PF19795">
    <property type="entry name" value="DUF6279"/>
    <property type="match status" value="1"/>
</dbReference>
<proteinExistence type="predicted"/>
<organism evidence="2 3">
    <name type="scientific">Endozoicomonas montiporae</name>
    <dbReference type="NCBI Taxonomy" id="1027273"/>
    <lineage>
        <taxon>Bacteria</taxon>
        <taxon>Pseudomonadati</taxon>
        <taxon>Pseudomonadota</taxon>
        <taxon>Gammaproteobacteria</taxon>
        <taxon>Oceanospirillales</taxon>
        <taxon>Endozoicomonadaceae</taxon>
        <taxon>Endozoicomonas</taxon>
    </lineage>
</organism>
<dbReference type="EMBL" id="JOKG01000007">
    <property type="protein sequence ID" value="KEQ11438.1"/>
    <property type="molecule type" value="Genomic_DNA"/>
</dbReference>
<dbReference type="eggNOG" id="ENOG5032RT1">
    <property type="taxonomic scope" value="Bacteria"/>
</dbReference>
<protein>
    <recommendedName>
        <fullName evidence="4">Lipoprotein</fullName>
    </recommendedName>
</protein>
<keyword evidence="3" id="KW-1185">Reference proteome</keyword>
<feature type="chain" id="PRO_5001760420" description="Lipoprotein" evidence="1">
    <location>
        <begin position="24"/>
        <end position="285"/>
    </location>
</feature>